<evidence type="ECO:0000313" key="2">
    <source>
        <dbReference type="Proteomes" id="UP001304895"/>
    </source>
</evidence>
<dbReference type="Proteomes" id="UP001304895">
    <property type="component" value="Unassembled WGS sequence"/>
</dbReference>
<sequence>MSFRSPPPPQTRVPRMWWEGHAVIPAPIRHELHDGCAARTPPPSPQPCPCELCRVYLATCCPHTRRHVCNTHASLLVGQSLIPPRTRCSTPTPTPCTSPLTGAASSSTVRDCPSYMASWGSLPDISVVRTAPTPQITAIGFWASNTNAKPLVSSIFGKLLTPRQGVSRCLPDWCFLERLGAII</sequence>
<name>A0AAN6UVN3_9PEZI</name>
<evidence type="ECO:0000313" key="1">
    <source>
        <dbReference type="EMBL" id="KAK4138691.1"/>
    </source>
</evidence>
<keyword evidence="2" id="KW-1185">Reference proteome</keyword>
<dbReference type="AlphaFoldDB" id="A0AAN6UVN3"/>
<gene>
    <name evidence="1" type="ORF">BT67DRAFT_18804</name>
</gene>
<organism evidence="1 2">
    <name type="scientific">Trichocladium antarcticum</name>
    <dbReference type="NCBI Taxonomy" id="1450529"/>
    <lineage>
        <taxon>Eukaryota</taxon>
        <taxon>Fungi</taxon>
        <taxon>Dikarya</taxon>
        <taxon>Ascomycota</taxon>
        <taxon>Pezizomycotina</taxon>
        <taxon>Sordariomycetes</taxon>
        <taxon>Sordariomycetidae</taxon>
        <taxon>Sordariales</taxon>
        <taxon>Chaetomiaceae</taxon>
        <taxon>Trichocladium</taxon>
    </lineage>
</organism>
<comment type="caution">
    <text evidence="1">The sequence shown here is derived from an EMBL/GenBank/DDBJ whole genome shotgun (WGS) entry which is preliminary data.</text>
</comment>
<accession>A0AAN6UVN3</accession>
<dbReference type="EMBL" id="MU853401">
    <property type="protein sequence ID" value="KAK4138691.1"/>
    <property type="molecule type" value="Genomic_DNA"/>
</dbReference>
<proteinExistence type="predicted"/>
<reference evidence="1" key="1">
    <citation type="journal article" date="2023" name="Mol. Phylogenet. Evol.">
        <title>Genome-scale phylogeny and comparative genomics of the fungal order Sordariales.</title>
        <authorList>
            <person name="Hensen N."/>
            <person name="Bonometti L."/>
            <person name="Westerberg I."/>
            <person name="Brannstrom I.O."/>
            <person name="Guillou S."/>
            <person name="Cros-Aarteil S."/>
            <person name="Calhoun S."/>
            <person name="Haridas S."/>
            <person name="Kuo A."/>
            <person name="Mondo S."/>
            <person name="Pangilinan J."/>
            <person name="Riley R."/>
            <person name="LaButti K."/>
            <person name="Andreopoulos B."/>
            <person name="Lipzen A."/>
            <person name="Chen C."/>
            <person name="Yan M."/>
            <person name="Daum C."/>
            <person name="Ng V."/>
            <person name="Clum A."/>
            <person name="Steindorff A."/>
            <person name="Ohm R.A."/>
            <person name="Martin F."/>
            <person name="Silar P."/>
            <person name="Natvig D.O."/>
            <person name="Lalanne C."/>
            <person name="Gautier V."/>
            <person name="Ament-Velasquez S.L."/>
            <person name="Kruys A."/>
            <person name="Hutchinson M.I."/>
            <person name="Powell A.J."/>
            <person name="Barry K."/>
            <person name="Miller A.N."/>
            <person name="Grigoriev I.V."/>
            <person name="Debuchy R."/>
            <person name="Gladieux P."/>
            <person name="Hiltunen Thoren M."/>
            <person name="Johannesson H."/>
        </authorList>
    </citation>
    <scope>NUCLEOTIDE SEQUENCE</scope>
    <source>
        <strain evidence="1">CBS 123565</strain>
    </source>
</reference>
<protein>
    <submittedName>
        <fullName evidence="1">Uncharacterized protein</fullName>
    </submittedName>
</protein>
<reference evidence="1" key="2">
    <citation type="submission" date="2023-05" db="EMBL/GenBank/DDBJ databases">
        <authorList>
            <consortium name="Lawrence Berkeley National Laboratory"/>
            <person name="Steindorff A."/>
            <person name="Hensen N."/>
            <person name="Bonometti L."/>
            <person name="Westerberg I."/>
            <person name="Brannstrom I.O."/>
            <person name="Guillou S."/>
            <person name="Cros-Aarteil S."/>
            <person name="Calhoun S."/>
            <person name="Haridas S."/>
            <person name="Kuo A."/>
            <person name="Mondo S."/>
            <person name="Pangilinan J."/>
            <person name="Riley R."/>
            <person name="Labutti K."/>
            <person name="Andreopoulos B."/>
            <person name="Lipzen A."/>
            <person name="Chen C."/>
            <person name="Yanf M."/>
            <person name="Daum C."/>
            <person name="Ng V."/>
            <person name="Clum A."/>
            <person name="Ohm R."/>
            <person name="Martin F."/>
            <person name="Silar P."/>
            <person name="Natvig D."/>
            <person name="Lalanne C."/>
            <person name="Gautier V."/>
            <person name="Ament-Velasquez S.L."/>
            <person name="Kruys A."/>
            <person name="Hutchinson M.I."/>
            <person name="Powell A.J."/>
            <person name="Barry K."/>
            <person name="Miller A.N."/>
            <person name="Grigoriev I.V."/>
            <person name="Debuchy R."/>
            <person name="Gladieux P."/>
            <person name="Thoren M.H."/>
            <person name="Johannesson H."/>
        </authorList>
    </citation>
    <scope>NUCLEOTIDE SEQUENCE</scope>
    <source>
        <strain evidence="1">CBS 123565</strain>
    </source>
</reference>